<comment type="caution">
    <text evidence="1">The sequence shown here is derived from an EMBL/GenBank/DDBJ whole genome shotgun (WGS) entry which is preliminary data.</text>
</comment>
<reference evidence="1" key="1">
    <citation type="journal article" date="2014" name="Front. Microbiol.">
        <title>High frequency of phylogenetically diverse reductive dehalogenase-homologous genes in deep subseafloor sedimentary metagenomes.</title>
        <authorList>
            <person name="Kawai M."/>
            <person name="Futagami T."/>
            <person name="Toyoda A."/>
            <person name="Takaki Y."/>
            <person name="Nishi S."/>
            <person name="Hori S."/>
            <person name="Arai W."/>
            <person name="Tsubouchi T."/>
            <person name="Morono Y."/>
            <person name="Uchiyama I."/>
            <person name="Ito T."/>
            <person name="Fujiyama A."/>
            <person name="Inagaki F."/>
            <person name="Takami H."/>
        </authorList>
    </citation>
    <scope>NUCLEOTIDE SEQUENCE</scope>
    <source>
        <strain evidence="1">Expedition CK06-06</strain>
    </source>
</reference>
<evidence type="ECO:0008006" key="2">
    <source>
        <dbReference type="Google" id="ProtNLM"/>
    </source>
</evidence>
<dbReference type="AlphaFoldDB" id="X1UBN5"/>
<protein>
    <recommendedName>
        <fullName evidence="2">AB hydrolase-1 domain-containing protein</fullName>
    </recommendedName>
</protein>
<gene>
    <name evidence="1" type="ORF">S12H4_33792</name>
</gene>
<sequence length="190" mass="21553">DYHLKVAFPFIIGGLAINSYGIRRLSSYALEGMCQIFNISKEELAEENIDMAELILPFQEEALKEYRKKIDSLLKSAAKSMYAPGNFVEDEYPENFLWSLLLGIEYGMPLPPKFGPYVLPDEELKKISTPTLLLIGEQEMIYDAKQAIKRAEELVVNIQTALIPNANHMLNLEQTELVNSHILNFLSGNK</sequence>
<evidence type="ECO:0000313" key="1">
    <source>
        <dbReference type="EMBL" id="GAJ00967.1"/>
    </source>
</evidence>
<dbReference type="InterPro" id="IPR029058">
    <property type="entry name" value="AB_hydrolase_fold"/>
</dbReference>
<proteinExistence type="predicted"/>
<dbReference type="Gene3D" id="3.40.50.1820">
    <property type="entry name" value="alpha/beta hydrolase"/>
    <property type="match status" value="1"/>
</dbReference>
<name>X1UBN5_9ZZZZ</name>
<accession>X1UBN5</accession>
<feature type="non-terminal residue" evidence="1">
    <location>
        <position position="1"/>
    </location>
</feature>
<organism evidence="1">
    <name type="scientific">marine sediment metagenome</name>
    <dbReference type="NCBI Taxonomy" id="412755"/>
    <lineage>
        <taxon>unclassified sequences</taxon>
        <taxon>metagenomes</taxon>
        <taxon>ecological metagenomes</taxon>
    </lineage>
</organism>
<dbReference type="EMBL" id="BARW01019943">
    <property type="protein sequence ID" value="GAJ00967.1"/>
    <property type="molecule type" value="Genomic_DNA"/>
</dbReference>
<dbReference type="SUPFAM" id="SSF53474">
    <property type="entry name" value="alpha/beta-Hydrolases"/>
    <property type="match status" value="1"/>
</dbReference>